<dbReference type="Proteomes" id="UP001303889">
    <property type="component" value="Unassembled WGS sequence"/>
</dbReference>
<feature type="compositionally biased region" description="Low complexity" evidence="1">
    <location>
        <begin position="293"/>
        <end position="326"/>
    </location>
</feature>
<reference evidence="2" key="2">
    <citation type="submission" date="2023-05" db="EMBL/GenBank/DDBJ databases">
        <authorList>
            <consortium name="Lawrence Berkeley National Laboratory"/>
            <person name="Steindorff A."/>
            <person name="Hensen N."/>
            <person name="Bonometti L."/>
            <person name="Westerberg I."/>
            <person name="Brannstrom I.O."/>
            <person name="Guillou S."/>
            <person name="Cros-Aarteil S."/>
            <person name="Calhoun S."/>
            <person name="Haridas S."/>
            <person name="Kuo A."/>
            <person name="Mondo S."/>
            <person name="Pangilinan J."/>
            <person name="Riley R."/>
            <person name="Labutti K."/>
            <person name="Andreopoulos B."/>
            <person name="Lipzen A."/>
            <person name="Chen C."/>
            <person name="Yanf M."/>
            <person name="Daum C."/>
            <person name="Ng V."/>
            <person name="Clum A."/>
            <person name="Ohm R."/>
            <person name="Martin F."/>
            <person name="Silar P."/>
            <person name="Natvig D."/>
            <person name="Lalanne C."/>
            <person name="Gautier V."/>
            <person name="Ament-Velasquez S.L."/>
            <person name="Kruys A."/>
            <person name="Hutchinson M.I."/>
            <person name="Powell A.J."/>
            <person name="Barry K."/>
            <person name="Miller A.N."/>
            <person name="Grigoriev I.V."/>
            <person name="Debuchy R."/>
            <person name="Gladieux P."/>
            <person name="Thoren M.H."/>
            <person name="Johannesson H."/>
        </authorList>
    </citation>
    <scope>NUCLEOTIDE SEQUENCE</scope>
    <source>
        <strain evidence="2">CBS 103.79</strain>
    </source>
</reference>
<feature type="region of interest" description="Disordered" evidence="1">
    <location>
        <begin position="273"/>
        <end position="355"/>
    </location>
</feature>
<organism evidence="2 3">
    <name type="scientific">Staphylotrichum tortipilum</name>
    <dbReference type="NCBI Taxonomy" id="2831512"/>
    <lineage>
        <taxon>Eukaryota</taxon>
        <taxon>Fungi</taxon>
        <taxon>Dikarya</taxon>
        <taxon>Ascomycota</taxon>
        <taxon>Pezizomycotina</taxon>
        <taxon>Sordariomycetes</taxon>
        <taxon>Sordariomycetidae</taxon>
        <taxon>Sordariales</taxon>
        <taxon>Chaetomiaceae</taxon>
        <taxon>Staphylotrichum</taxon>
    </lineage>
</organism>
<feature type="compositionally biased region" description="Low complexity" evidence="1">
    <location>
        <begin position="234"/>
        <end position="248"/>
    </location>
</feature>
<evidence type="ECO:0000313" key="3">
    <source>
        <dbReference type="Proteomes" id="UP001303889"/>
    </source>
</evidence>
<sequence length="355" mass="38824">MFEVDWADYDCERVGERRARKENEKKEKKKRDDTSSNHESISTRTSRSSDHQHRSFFGTLGRKKQISSPSSSRKGRQQSGTAKLRKPDEKLKRTLSSNLGSTTSSLPPPPDEHLREPSISEAPREPSISEALREPSISEAPPIPPRHPAHAHDAGSSAAAKSMLSKMTQLTIPNPEPQGDGPTAEAAGTTTSLIRALNDEEPEVPPQPASEPPQADGDSVSADTCPEPEVKTASSPRTPRTPTSPRPTHIMAFPDNGRPASDIIDDWFTALHGPNRQLPRRGPNGTIRRGHVLLPPTLSRPLPTTPTRHSAASDSFSPPRPSSIRFLVDNPNHWKTPGEWGDSGSCLQVEEQQPE</sequence>
<protein>
    <submittedName>
        <fullName evidence="2">Uncharacterized protein</fullName>
    </submittedName>
</protein>
<name>A0AAN6MLB5_9PEZI</name>
<feature type="compositionally biased region" description="Polar residues" evidence="1">
    <location>
        <begin position="66"/>
        <end position="81"/>
    </location>
</feature>
<feature type="compositionally biased region" description="Low complexity" evidence="1">
    <location>
        <begin position="94"/>
        <end position="105"/>
    </location>
</feature>
<feature type="region of interest" description="Disordered" evidence="1">
    <location>
        <begin position="1"/>
        <end position="258"/>
    </location>
</feature>
<evidence type="ECO:0000256" key="1">
    <source>
        <dbReference type="SAM" id="MobiDB-lite"/>
    </source>
</evidence>
<keyword evidence="3" id="KW-1185">Reference proteome</keyword>
<dbReference type="AlphaFoldDB" id="A0AAN6MLB5"/>
<comment type="caution">
    <text evidence="2">The sequence shown here is derived from an EMBL/GenBank/DDBJ whole genome shotgun (WGS) entry which is preliminary data.</text>
</comment>
<reference evidence="2" key="1">
    <citation type="journal article" date="2023" name="Mol. Phylogenet. Evol.">
        <title>Genome-scale phylogeny and comparative genomics of the fungal order Sordariales.</title>
        <authorList>
            <person name="Hensen N."/>
            <person name="Bonometti L."/>
            <person name="Westerberg I."/>
            <person name="Brannstrom I.O."/>
            <person name="Guillou S."/>
            <person name="Cros-Aarteil S."/>
            <person name="Calhoun S."/>
            <person name="Haridas S."/>
            <person name="Kuo A."/>
            <person name="Mondo S."/>
            <person name="Pangilinan J."/>
            <person name="Riley R."/>
            <person name="LaButti K."/>
            <person name="Andreopoulos B."/>
            <person name="Lipzen A."/>
            <person name="Chen C."/>
            <person name="Yan M."/>
            <person name="Daum C."/>
            <person name="Ng V."/>
            <person name="Clum A."/>
            <person name="Steindorff A."/>
            <person name="Ohm R.A."/>
            <person name="Martin F."/>
            <person name="Silar P."/>
            <person name="Natvig D.O."/>
            <person name="Lalanne C."/>
            <person name="Gautier V."/>
            <person name="Ament-Velasquez S.L."/>
            <person name="Kruys A."/>
            <person name="Hutchinson M.I."/>
            <person name="Powell A.J."/>
            <person name="Barry K."/>
            <person name="Miller A.N."/>
            <person name="Grigoriev I.V."/>
            <person name="Debuchy R."/>
            <person name="Gladieux P."/>
            <person name="Hiltunen Thoren M."/>
            <person name="Johannesson H."/>
        </authorList>
    </citation>
    <scope>NUCLEOTIDE SEQUENCE</scope>
    <source>
        <strain evidence="2">CBS 103.79</strain>
    </source>
</reference>
<feature type="compositionally biased region" description="Basic and acidic residues" evidence="1">
    <location>
        <begin position="10"/>
        <end position="36"/>
    </location>
</feature>
<accession>A0AAN6MLB5</accession>
<gene>
    <name evidence="2" type="ORF">C8A05DRAFT_33758</name>
</gene>
<proteinExistence type="predicted"/>
<dbReference type="EMBL" id="MU855502">
    <property type="protein sequence ID" value="KAK3902550.1"/>
    <property type="molecule type" value="Genomic_DNA"/>
</dbReference>
<feature type="compositionally biased region" description="Polar residues" evidence="1">
    <location>
        <begin position="37"/>
        <end position="46"/>
    </location>
</feature>
<feature type="compositionally biased region" description="Low complexity" evidence="1">
    <location>
        <begin position="154"/>
        <end position="167"/>
    </location>
</feature>
<feature type="compositionally biased region" description="Basic and acidic residues" evidence="1">
    <location>
        <begin position="110"/>
        <end position="124"/>
    </location>
</feature>
<evidence type="ECO:0000313" key="2">
    <source>
        <dbReference type="EMBL" id="KAK3902550.1"/>
    </source>
</evidence>